<reference evidence="1" key="1">
    <citation type="journal article" date="2022" name="Int. J. Mol. Sci.">
        <title>Draft Genome of Tanacetum Coccineum: Genomic Comparison of Closely Related Tanacetum-Family Plants.</title>
        <authorList>
            <person name="Yamashiro T."/>
            <person name="Shiraishi A."/>
            <person name="Nakayama K."/>
            <person name="Satake H."/>
        </authorList>
    </citation>
    <scope>NUCLEOTIDE SEQUENCE</scope>
</reference>
<dbReference type="GO" id="GO:0003964">
    <property type="term" value="F:RNA-directed DNA polymerase activity"/>
    <property type="evidence" value="ECO:0007669"/>
    <property type="project" value="UniProtKB-KW"/>
</dbReference>
<protein>
    <submittedName>
        <fullName evidence="1">RNA-directed DNA polymerase, eukaryota, reverse transcriptase zinc-binding domain protein</fullName>
    </submittedName>
</protein>
<name>A0ABQ5CBF2_9ASTR</name>
<keyword evidence="1" id="KW-0695">RNA-directed DNA polymerase</keyword>
<dbReference type="PANTHER" id="PTHR31286">
    <property type="entry name" value="GLYCINE-RICH CELL WALL STRUCTURAL PROTEIN 1.8-LIKE"/>
    <property type="match status" value="1"/>
</dbReference>
<dbReference type="InterPro" id="IPR040256">
    <property type="entry name" value="At4g02000-like"/>
</dbReference>
<dbReference type="PANTHER" id="PTHR31286:SF180">
    <property type="entry name" value="OS10G0362600 PROTEIN"/>
    <property type="match status" value="1"/>
</dbReference>
<keyword evidence="2" id="KW-1185">Reference proteome</keyword>
<keyword evidence="1" id="KW-0548">Nucleotidyltransferase</keyword>
<dbReference type="Proteomes" id="UP001151760">
    <property type="component" value="Unassembled WGS sequence"/>
</dbReference>
<dbReference type="EMBL" id="BQNB010014043">
    <property type="protein sequence ID" value="GJT23296.1"/>
    <property type="molecule type" value="Genomic_DNA"/>
</dbReference>
<accession>A0ABQ5CBF2</accession>
<evidence type="ECO:0000313" key="2">
    <source>
        <dbReference type="Proteomes" id="UP001151760"/>
    </source>
</evidence>
<evidence type="ECO:0000313" key="1">
    <source>
        <dbReference type="EMBL" id="GJT23296.1"/>
    </source>
</evidence>
<proteinExistence type="predicted"/>
<sequence length="230" mass="25998">MLNENKGNETETSSPIKTYAHVTMNPEISMNNQLRSIPTVLNDLGEEVVVYGYKDIVDNGNGKWLFKFSRDDGLNEVAAKSLRMVNGKPLLVYRWDPSIGLDKVEPSVLPVWVKLCNMLMEAWTNVGISAIASCLGKPKIMDSMTTYVCKSGMGRTKFARVLVEIEAIKGLKDEIELQYRDKNQVVKGTKKVKVEYDWKPLVCSHCNVFGHSFEKCSKRTRTVEEIARET</sequence>
<keyword evidence="1" id="KW-0808">Transferase</keyword>
<organism evidence="1 2">
    <name type="scientific">Tanacetum coccineum</name>
    <dbReference type="NCBI Taxonomy" id="301880"/>
    <lineage>
        <taxon>Eukaryota</taxon>
        <taxon>Viridiplantae</taxon>
        <taxon>Streptophyta</taxon>
        <taxon>Embryophyta</taxon>
        <taxon>Tracheophyta</taxon>
        <taxon>Spermatophyta</taxon>
        <taxon>Magnoliopsida</taxon>
        <taxon>eudicotyledons</taxon>
        <taxon>Gunneridae</taxon>
        <taxon>Pentapetalae</taxon>
        <taxon>asterids</taxon>
        <taxon>campanulids</taxon>
        <taxon>Asterales</taxon>
        <taxon>Asteraceae</taxon>
        <taxon>Asteroideae</taxon>
        <taxon>Anthemideae</taxon>
        <taxon>Anthemidinae</taxon>
        <taxon>Tanacetum</taxon>
    </lineage>
</organism>
<gene>
    <name evidence="1" type="ORF">Tco_0893233</name>
</gene>
<reference evidence="1" key="2">
    <citation type="submission" date="2022-01" db="EMBL/GenBank/DDBJ databases">
        <authorList>
            <person name="Yamashiro T."/>
            <person name="Shiraishi A."/>
            <person name="Satake H."/>
            <person name="Nakayama K."/>
        </authorList>
    </citation>
    <scope>NUCLEOTIDE SEQUENCE</scope>
</reference>
<comment type="caution">
    <text evidence="1">The sequence shown here is derived from an EMBL/GenBank/DDBJ whole genome shotgun (WGS) entry which is preliminary data.</text>
</comment>